<protein>
    <submittedName>
        <fullName evidence="1">Uncharacterized protein</fullName>
    </submittedName>
</protein>
<evidence type="ECO:0000313" key="1">
    <source>
        <dbReference type="EMBL" id="KIM31666.1"/>
    </source>
</evidence>
<feature type="non-terminal residue" evidence="1">
    <location>
        <position position="50"/>
    </location>
</feature>
<reference evidence="1 2" key="1">
    <citation type="submission" date="2014-04" db="EMBL/GenBank/DDBJ databases">
        <authorList>
            <consortium name="DOE Joint Genome Institute"/>
            <person name="Kuo A."/>
            <person name="Zuccaro A."/>
            <person name="Kohler A."/>
            <person name="Nagy L.G."/>
            <person name="Floudas D."/>
            <person name="Copeland A."/>
            <person name="Barry K.W."/>
            <person name="Cichocki N."/>
            <person name="Veneault-Fourrey C."/>
            <person name="LaButti K."/>
            <person name="Lindquist E.A."/>
            <person name="Lipzen A."/>
            <person name="Lundell T."/>
            <person name="Morin E."/>
            <person name="Murat C."/>
            <person name="Sun H."/>
            <person name="Tunlid A."/>
            <person name="Henrissat B."/>
            <person name="Grigoriev I.V."/>
            <person name="Hibbett D.S."/>
            <person name="Martin F."/>
            <person name="Nordberg H.P."/>
            <person name="Cantor M.N."/>
            <person name="Hua S.X."/>
        </authorList>
    </citation>
    <scope>NUCLEOTIDE SEQUENCE [LARGE SCALE GENOMIC DNA]</scope>
    <source>
        <strain evidence="1 2">MAFF 305830</strain>
    </source>
</reference>
<dbReference type="Proteomes" id="UP000054097">
    <property type="component" value="Unassembled WGS sequence"/>
</dbReference>
<evidence type="ECO:0000313" key="2">
    <source>
        <dbReference type="Proteomes" id="UP000054097"/>
    </source>
</evidence>
<dbReference type="HOGENOM" id="CLU_180191_2_0_1"/>
<proteinExistence type="predicted"/>
<dbReference type="AlphaFoldDB" id="A0A0C3BJN0"/>
<dbReference type="OrthoDB" id="3146759at2759"/>
<gene>
    <name evidence="1" type="ORF">M408DRAFT_46423</name>
</gene>
<reference evidence="2" key="2">
    <citation type="submission" date="2015-01" db="EMBL/GenBank/DDBJ databases">
        <title>Evolutionary Origins and Diversification of the Mycorrhizal Mutualists.</title>
        <authorList>
            <consortium name="DOE Joint Genome Institute"/>
            <consortium name="Mycorrhizal Genomics Consortium"/>
            <person name="Kohler A."/>
            <person name="Kuo A."/>
            <person name="Nagy L.G."/>
            <person name="Floudas D."/>
            <person name="Copeland A."/>
            <person name="Barry K.W."/>
            <person name="Cichocki N."/>
            <person name="Veneault-Fourrey C."/>
            <person name="LaButti K."/>
            <person name="Lindquist E.A."/>
            <person name="Lipzen A."/>
            <person name="Lundell T."/>
            <person name="Morin E."/>
            <person name="Murat C."/>
            <person name="Riley R."/>
            <person name="Ohm R."/>
            <person name="Sun H."/>
            <person name="Tunlid A."/>
            <person name="Henrissat B."/>
            <person name="Grigoriev I.V."/>
            <person name="Hibbett D.S."/>
            <person name="Martin F."/>
        </authorList>
    </citation>
    <scope>NUCLEOTIDE SEQUENCE [LARGE SCALE GENOMIC DNA]</scope>
    <source>
        <strain evidence="2">MAFF 305830</strain>
    </source>
</reference>
<name>A0A0C3BJN0_SERVB</name>
<keyword evidence="2" id="KW-1185">Reference proteome</keyword>
<sequence length="50" mass="5844">MCYRLIVTDVFLVCGHTRVHQPFMDCQSPNCARSDYHTSQTHNCNLICRQ</sequence>
<accession>A0A0C3BJN0</accession>
<dbReference type="EMBL" id="KN824281">
    <property type="protein sequence ID" value="KIM31666.1"/>
    <property type="molecule type" value="Genomic_DNA"/>
</dbReference>
<organism evidence="1 2">
    <name type="scientific">Serendipita vermifera MAFF 305830</name>
    <dbReference type="NCBI Taxonomy" id="933852"/>
    <lineage>
        <taxon>Eukaryota</taxon>
        <taxon>Fungi</taxon>
        <taxon>Dikarya</taxon>
        <taxon>Basidiomycota</taxon>
        <taxon>Agaricomycotina</taxon>
        <taxon>Agaricomycetes</taxon>
        <taxon>Sebacinales</taxon>
        <taxon>Serendipitaceae</taxon>
        <taxon>Serendipita</taxon>
    </lineage>
</organism>